<dbReference type="NCBIfam" id="TIGR02206">
    <property type="entry name" value="intg_mem_TP0381"/>
    <property type="match status" value="1"/>
</dbReference>
<keyword evidence="1" id="KW-1133">Transmembrane helix</keyword>
<gene>
    <name evidence="2" type="ORF">CENDO_10950</name>
</gene>
<evidence type="ECO:0000313" key="3">
    <source>
        <dbReference type="Proteomes" id="UP000296352"/>
    </source>
</evidence>
<dbReference type="KEGG" id="cee:CENDO_10950"/>
<dbReference type="AlphaFoldDB" id="A0A4P7QIW6"/>
<feature type="transmembrane region" description="Helical" evidence="1">
    <location>
        <begin position="20"/>
        <end position="39"/>
    </location>
</feature>
<dbReference type="EMBL" id="CP039247">
    <property type="protein sequence ID" value="QCB29440.1"/>
    <property type="molecule type" value="Genomic_DNA"/>
</dbReference>
<feature type="transmembrane region" description="Helical" evidence="1">
    <location>
        <begin position="93"/>
        <end position="115"/>
    </location>
</feature>
<dbReference type="InterPro" id="IPR011737">
    <property type="entry name" value="CHP02206_TP0381"/>
</dbReference>
<reference evidence="2 3" key="1">
    <citation type="submission" date="2019-04" db="EMBL/GenBank/DDBJ databases">
        <title>Corynebacterium endometrii sp. nov., isolated from the uterus of a cow with endometritis.</title>
        <authorList>
            <person name="Ballas P."/>
            <person name="Ruckert C."/>
            <person name="Wagener K."/>
            <person name="Drillich M."/>
            <person name="Kaempfer P."/>
            <person name="Busse H.-J."/>
            <person name="Ehling-Schulz M."/>
        </authorList>
    </citation>
    <scope>NUCLEOTIDE SEQUENCE [LARGE SCALE GENOMIC DNA]</scope>
    <source>
        <strain evidence="2 3">LMM-1653</strain>
    </source>
</reference>
<feature type="transmembrane region" description="Helical" evidence="1">
    <location>
        <begin position="211"/>
        <end position="231"/>
    </location>
</feature>
<dbReference type="Pfam" id="PF14808">
    <property type="entry name" value="TMEM164"/>
    <property type="match status" value="1"/>
</dbReference>
<feature type="transmembrane region" description="Helical" evidence="1">
    <location>
        <begin position="51"/>
        <end position="72"/>
    </location>
</feature>
<proteinExistence type="predicted"/>
<accession>A0A4P7QIW6</accession>
<sequence length="236" mass="26199">MKRGPRPQPTSYDRMPQFGAQHLTMGGVAVTACGMYVLAARRVAGTPRGRWLRQMVGWVLGVTGAAWAVYCLQPKFFDARESLPLHLCDVLRPIMAFGLVTGNETALAASYYWGIVFNPQAMLTPDLSYFVEPRWLRFATYWCFHIVALAVPLGQLAAGYRPTWKGFRRASAMAAGYVPFAMTVNHFTKGNYGFLSHAPAGRSIIDILPPWPWYIACEAVGALGVFALMTLPFNRD</sequence>
<organism evidence="2 3">
    <name type="scientific">Corynebacterium endometrii</name>
    <dbReference type="NCBI Taxonomy" id="2488819"/>
    <lineage>
        <taxon>Bacteria</taxon>
        <taxon>Bacillati</taxon>
        <taxon>Actinomycetota</taxon>
        <taxon>Actinomycetes</taxon>
        <taxon>Mycobacteriales</taxon>
        <taxon>Corynebacteriaceae</taxon>
        <taxon>Corynebacterium</taxon>
    </lineage>
</organism>
<feature type="transmembrane region" description="Helical" evidence="1">
    <location>
        <begin position="135"/>
        <end position="158"/>
    </location>
</feature>
<keyword evidence="1" id="KW-0812">Transmembrane</keyword>
<name>A0A4P7QIW6_9CORY</name>
<evidence type="ECO:0000256" key="1">
    <source>
        <dbReference type="SAM" id="Phobius"/>
    </source>
</evidence>
<evidence type="ECO:0000313" key="2">
    <source>
        <dbReference type="EMBL" id="QCB29440.1"/>
    </source>
</evidence>
<keyword evidence="1" id="KW-0472">Membrane</keyword>
<keyword evidence="3" id="KW-1185">Reference proteome</keyword>
<dbReference type="Proteomes" id="UP000296352">
    <property type="component" value="Chromosome"/>
</dbReference>
<protein>
    <submittedName>
        <fullName evidence="2">Integral membrane protein</fullName>
    </submittedName>
</protein>
<dbReference type="PROSITE" id="PS51257">
    <property type="entry name" value="PROKAR_LIPOPROTEIN"/>
    <property type="match status" value="1"/>
</dbReference>